<sequence length="400" mass="42968">MPSTTSFVAVGAAVGHALAARTVPQYAQVVDQKSFNVLPVVPPPTEFNATNLFTFPGTTQESMLAKPFHIFDDEFYDVIGTNPSLTTIATSASDPIFHEAVTWYPPTDEVFFVQNAGPPAAGTGLNKSSIIQKISLADAEKVRKGTLKAAPVTVVNTSNPQVINPNGGTNYKGKIIFAGEGQGDRVPSALYVMDPQPPYKTSTLINNYFGRQFNSLNDLTVSPANGDLYFTDTLYGYLQNFRPYPGIREQVYRYNFNTGAITVAADGFRHPNGITMSPDGKKAYVSDTGIADGFFGYNFTAPASIYSFDVNKDGTFANRQTFAFVSVGIPDGVHTDSKGRLYAGCGDGVWVYNTAAKLIGKIYTGTTAANFQFAGNGRMIITGQTKLFYVTLGASGAPIQ</sequence>
<dbReference type="SUPFAM" id="SSF63829">
    <property type="entry name" value="Calcium-dependent phosphotriesterase"/>
    <property type="match status" value="1"/>
</dbReference>
<feature type="domain" description="SMP-30/Gluconolactonase/LRE-like region" evidence="2">
    <location>
        <begin position="203"/>
        <end position="380"/>
    </location>
</feature>
<evidence type="ECO:0000313" key="3">
    <source>
        <dbReference type="EMBL" id="USP77532.1"/>
    </source>
</evidence>
<dbReference type="InterPro" id="IPR052988">
    <property type="entry name" value="Oryzine_lactonohydrolase"/>
</dbReference>
<feature type="chain" id="PRO_5040111235" evidence="1">
    <location>
        <begin position="20"/>
        <end position="400"/>
    </location>
</feature>
<accession>A0A9Q8Z717</accession>
<evidence type="ECO:0000256" key="1">
    <source>
        <dbReference type="SAM" id="SignalP"/>
    </source>
</evidence>
<dbReference type="EMBL" id="CP089276">
    <property type="protein sequence ID" value="USP77532.1"/>
    <property type="molecule type" value="Genomic_DNA"/>
</dbReference>
<organism evidence="3 4">
    <name type="scientific">Curvularia clavata</name>
    <dbReference type="NCBI Taxonomy" id="95742"/>
    <lineage>
        <taxon>Eukaryota</taxon>
        <taxon>Fungi</taxon>
        <taxon>Dikarya</taxon>
        <taxon>Ascomycota</taxon>
        <taxon>Pezizomycotina</taxon>
        <taxon>Dothideomycetes</taxon>
        <taxon>Pleosporomycetidae</taxon>
        <taxon>Pleosporales</taxon>
        <taxon>Pleosporineae</taxon>
        <taxon>Pleosporaceae</taxon>
        <taxon>Curvularia</taxon>
    </lineage>
</organism>
<protein>
    <submittedName>
        <fullName evidence="3">Gluconolactonase</fullName>
    </submittedName>
</protein>
<gene>
    <name evidence="3" type="ORF">yc1106_04806</name>
</gene>
<reference evidence="3" key="1">
    <citation type="submission" date="2021-12" db="EMBL/GenBank/DDBJ databases">
        <title>Curvularia clavata genome.</title>
        <authorList>
            <person name="Cao Y."/>
        </authorList>
    </citation>
    <scope>NUCLEOTIDE SEQUENCE</scope>
    <source>
        <strain evidence="3">Yc1106</strain>
    </source>
</reference>
<dbReference type="AlphaFoldDB" id="A0A9Q8Z717"/>
<dbReference type="PANTHER" id="PTHR47064:SF2">
    <property type="entry name" value="SMP-30_GLUCONOLACTONASE_LRE-LIKE REGION DOMAIN-CONTAINING PROTEIN-RELATED"/>
    <property type="match status" value="1"/>
</dbReference>
<dbReference type="VEuPathDB" id="FungiDB:yc1106_04806"/>
<proteinExistence type="predicted"/>
<keyword evidence="4" id="KW-1185">Reference proteome</keyword>
<feature type="signal peptide" evidence="1">
    <location>
        <begin position="1"/>
        <end position="19"/>
    </location>
</feature>
<dbReference type="OrthoDB" id="423498at2759"/>
<dbReference type="InterPro" id="IPR011042">
    <property type="entry name" value="6-blade_b-propeller_TolB-like"/>
</dbReference>
<keyword evidence="1" id="KW-0732">Signal</keyword>
<dbReference type="Pfam" id="PF08450">
    <property type="entry name" value="SGL"/>
    <property type="match status" value="1"/>
</dbReference>
<dbReference type="Gene3D" id="2.120.10.30">
    <property type="entry name" value="TolB, C-terminal domain"/>
    <property type="match status" value="1"/>
</dbReference>
<evidence type="ECO:0000313" key="4">
    <source>
        <dbReference type="Proteomes" id="UP001056012"/>
    </source>
</evidence>
<name>A0A9Q8Z717_CURCL</name>
<dbReference type="Proteomes" id="UP001056012">
    <property type="component" value="Chromosome 3"/>
</dbReference>
<evidence type="ECO:0000259" key="2">
    <source>
        <dbReference type="Pfam" id="PF08450"/>
    </source>
</evidence>
<dbReference type="InterPro" id="IPR013658">
    <property type="entry name" value="SGL"/>
</dbReference>
<dbReference type="PANTHER" id="PTHR47064">
    <property type="entry name" value="PUTATIVE (AFU_ORTHOLOGUE AFUA_1G08990)-RELATED"/>
    <property type="match status" value="1"/>
</dbReference>